<dbReference type="EMBL" id="EQ982239">
    <property type="protein sequence ID" value="EEF24446.1"/>
    <property type="molecule type" value="Genomic_DNA"/>
</dbReference>
<dbReference type="AlphaFoldDB" id="B9TI69"/>
<dbReference type="InParanoid" id="B9TI69"/>
<keyword evidence="2" id="KW-1185">Reference proteome</keyword>
<sequence length="81" mass="9161">RRRRKALVEVAHPRHEVAQGSHGDDIAERIGWIFRNDQTGGELDDEDLLGRTHRSIAIRPYARQLRSAVGAAEPTTSCRNF</sequence>
<reference evidence="2" key="1">
    <citation type="journal article" date="2010" name="Nat. Biotechnol.">
        <title>Draft genome sequence of the oilseed species Ricinus communis.</title>
        <authorList>
            <person name="Chan A.P."/>
            <person name="Crabtree J."/>
            <person name="Zhao Q."/>
            <person name="Lorenzi H."/>
            <person name="Orvis J."/>
            <person name="Puiu D."/>
            <person name="Melake-Berhan A."/>
            <person name="Jones K.M."/>
            <person name="Redman J."/>
            <person name="Chen G."/>
            <person name="Cahoon E.B."/>
            <person name="Gedil M."/>
            <person name="Stanke M."/>
            <person name="Haas B.J."/>
            <person name="Wortman J.R."/>
            <person name="Fraser-Liggett C.M."/>
            <person name="Ravel J."/>
            <person name="Rabinowicz P.D."/>
        </authorList>
    </citation>
    <scope>NUCLEOTIDE SEQUENCE [LARGE SCALE GENOMIC DNA]</scope>
    <source>
        <strain evidence="2">cv. Hale</strain>
    </source>
</reference>
<evidence type="ECO:0000313" key="1">
    <source>
        <dbReference type="EMBL" id="EEF24446.1"/>
    </source>
</evidence>
<evidence type="ECO:0000313" key="2">
    <source>
        <dbReference type="Proteomes" id="UP000008311"/>
    </source>
</evidence>
<dbReference type="Proteomes" id="UP000008311">
    <property type="component" value="Unassembled WGS sequence"/>
</dbReference>
<name>B9TI69_RICCO</name>
<accession>B9TI69</accession>
<protein>
    <submittedName>
        <fullName evidence="1">Uncharacterized protein</fullName>
    </submittedName>
</protein>
<gene>
    <name evidence="1" type="ORF">RCOM_1788910</name>
</gene>
<proteinExistence type="predicted"/>
<organism evidence="1 2">
    <name type="scientific">Ricinus communis</name>
    <name type="common">Castor bean</name>
    <dbReference type="NCBI Taxonomy" id="3988"/>
    <lineage>
        <taxon>Eukaryota</taxon>
        <taxon>Viridiplantae</taxon>
        <taxon>Streptophyta</taxon>
        <taxon>Embryophyta</taxon>
        <taxon>Tracheophyta</taxon>
        <taxon>Spermatophyta</taxon>
        <taxon>Magnoliopsida</taxon>
        <taxon>eudicotyledons</taxon>
        <taxon>Gunneridae</taxon>
        <taxon>Pentapetalae</taxon>
        <taxon>rosids</taxon>
        <taxon>fabids</taxon>
        <taxon>Malpighiales</taxon>
        <taxon>Euphorbiaceae</taxon>
        <taxon>Acalyphoideae</taxon>
        <taxon>Acalypheae</taxon>
        <taxon>Ricinus</taxon>
    </lineage>
</organism>
<feature type="non-terminal residue" evidence="1">
    <location>
        <position position="1"/>
    </location>
</feature>